<comment type="similarity">
    <text evidence="3">Belongs to the VTA1 family.</text>
</comment>
<organism evidence="12 13">
    <name type="scientific">Dendrothele bispora (strain CBS 962.96)</name>
    <dbReference type="NCBI Taxonomy" id="1314807"/>
    <lineage>
        <taxon>Eukaryota</taxon>
        <taxon>Fungi</taxon>
        <taxon>Dikarya</taxon>
        <taxon>Basidiomycota</taxon>
        <taxon>Agaricomycotina</taxon>
        <taxon>Agaricomycetes</taxon>
        <taxon>Agaricomycetidae</taxon>
        <taxon>Agaricales</taxon>
        <taxon>Agaricales incertae sedis</taxon>
        <taxon>Dendrothele</taxon>
    </lineage>
</organism>
<protein>
    <submittedName>
        <fullName evidence="12">DUF605-domain-containing protein</fullName>
    </submittedName>
</protein>
<dbReference type="Gene3D" id="1.20.5.420">
    <property type="entry name" value="Immunoglobulin FC, subunit C"/>
    <property type="match status" value="1"/>
</dbReference>
<evidence type="ECO:0000256" key="4">
    <source>
        <dbReference type="ARBA" id="ARBA00022448"/>
    </source>
</evidence>
<dbReference type="InterPro" id="IPR044538">
    <property type="entry name" value="Vta1-like"/>
</dbReference>
<feature type="compositionally biased region" description="Low complexity" evidence="9">
    <location>
        <begin position="271"/>
        <end position="285"/>
    </location>
</feature>
<evidence type="ECO:0000256" key="5">
    <source>
        <dbReference type="ARBA" id="ARBA00022490"/>
    </source>
</evidence>
<gene>
    <name evidence="12" type="ORF">K435DRAFT_788437</name>
</gene>
<evidence type="ECO:0000256" key="1">
    <source>
        <dbReference type="ARBA" id="ARBA00004481"/>
    </source>
</evidence>
<dbReference type="PANTHER" id="PTHR46009">
    <property type="entry name" value="VACUOLAR PROTEIN SORTING-ASSOCIATED PROTEIN VTA1 HOMOLOG"/>
    <property type="match status" value="1"/>
</dbReference>
<evidence type="ECO:0000256" key="7">
    <source>
        <dbReference type="ARBA" id="ARBA00022927"/>
    </source>
</evidence>
<feature type="domain" description="Vta1 C-terminal" evidence="11">
    <location>
        <begin position="437"/>
        <end position="473"/>
    </location>
</feature>
<dbReference type="Proteomes" id="UP000297245">
    <property type="component" value="Unassembled WGS sequence"/>
</dbReference>
<dbReference type="GO" id="GO:0010008">
    <property type="term" value="C:endosome membrane"/>
    <property type="evidence" value="ECO:0007669"/>
    <property type="project" value="UniProtKB-SubCell"/>
</dbReference>
<dbReference type="PANTHER" id="PTHR46009:SF1">
    <property type="entry name" value="VACUOLAR PROTEIN SORTING-ASSOCIATED PROTEIN VTA1 HOMOLOG"/>
    <property type="match status" value="1"/>
</dbReference>
<proteinExistence type="inferred from homology"/>
<keyword evidence="8" id="KW-0472">Membrane</keyword>
<feature type="compositionally biased region" description="Low complexity" evidence="9">
    <location>
        <begin position="321"/>
        <end position="332"/>
    </location>
</feature>
<feature type="region of interest" description="Disordered" evidence="9">
    <location>
        <begin position="159"/>
        <end position="433"/>
    </location>
</feature>
<name>A0A4S8MWM0_DENBC</name>
<dbReference type="GO" id="GO:0015031">
    <property type="term" value="P:protein transport"/>
    <property type="evidence" value="ECO:0007669"/>
    <property type="project" value="UniProtKB-KW"/>
</dbReference>
<evidence type="ECO:0000259" key="10">
    <source>
        <dbReference type="Pfam" id="PF04652"/>
    </source>
</evidence>
<feature type="compositionally biased region" description="Polar residues" evidence="9">
    <location>
        <begin position="291"/>
        <end position="307"/>
    </location>
</feature>
<evidence type="ECO:0000259" key="11">
    <source>
        <dbReference type="Pfam" id="PF18097"/>
    </source>
</evidence>
<dbReference type="InterPro" id="IPR039431">
    <property type="entry name" value="Vta1/CALS_N"/>
</dbReference>
<evidence type="ECO:0000256" key="6">
    <source>
        <dbReference type="ARBA" id="ARBA00022753"/>
    </source>
</evidence>
<dbReference type="AlphaFoldDB" id="A0A4S8MWM0"/>
<dbReference type="Pfam" id="PF04652">
    <property type="entry name" value="Vta1"/>
    <property type="match status" value="1"/>
</dbReference>
<evidence type="ECO:0000256" key="2">
    <source>
        <dbReference type="ARBA" id="ARBA00004496"/>
    </source>
</evidence>
<feature type="compositionally biased region" description="Low complexity" evidence="9">
    <location>
        <begin position="199"/>
        <end position="214"/>
    </location>
</feature>
<reference evidence="12 13" key="1">
    <citation type="journal article" date="2019" name="Nat. Ecol. Evol.">
        <title>Megaphylogeny resolves global patterns of mushroom evolution.</title>
        <authorList>
            <person name="Varga T."/>
            <person name="Krizsan K."/>
            <person name="Foldi C."/>
            <person name="Dima B."/>
            <person name="Sanchez-Garcia M."/>
            <person name="Sanchez-Ramirez S."/>
            <person name="Szollosi G.J."/>
            <person name="Szarkandi J.G."/>
            <person name="Papp V."/>
            <person name="Albert L."/>
            <person name="Andreopoulos W."/>
            <person name="Angelini C."/>
            <person name="Antonin V."/>
            <person name="Barry K.W."/>
            <person name="Bougher N.L."/>
            <person name="Buchanan P."/>
            <person name="Buyck B."/>
            <person name="Bense V."/>
            <person name="Catcheside P."/>
            <person name="Chovatia M."/>
            <person name="Cooper J."/>
            <person name="Damon W."/>
            <person name="Desjardin D."/>
            <person name="Finy P."/>
            <person name="Geml J."/>
            <person name="Haridas S."/>
            <person name="Hughes K."/>
            <person name="Justo A."/>
            <person name="Karasinski D."/>
            <person name="Kautmanova I."/>
            <person name="Kiss B."/>
            <person name="Kocsube S."/>
            <person name="Kotiranta H."/>
            <person name="LaButti K.M."/>
            <person name="Lechner B.E."/>
            <person name="Liimatainen K."/>
            <person name="Lipzen A."/>
            <person name="Lukacs Z."/>
            <person name="Mihaltcheva S."/>
            <person name="Morgado L.N."/>
            <person name="Niskanen T."/>
            <person name="Noordeloos M.E."/>
            <person name="Ohm R.A."/>
            <person name="Ortiz-Santana B."/>
            <person name="Ovrebo C."/>
            <person name="Racz N."/>
            <person name="Riley R."/>
            <person name="Savchenko A."/>
            <person name="Shiryaev A."/>
            <person name="Soop K."/>
            <person name="Spirin V."/>
            <person name="Szebenyi C."/>
            <person name="Tomsovsky M."/>
            <person name="Tulloss R.E."/>
            <person name="Uehling J."/>
            <person name="Grigoriev I.V."/>
            <person name="Vagvolgyi C."/>
            <person name="Papp T."/>
            <person name="Martin F.M."/>
            <person name="Miettinen O."/>
            <person name="Hibbett D.S."/>
            <person name="Nagy L.G."/>
        </authorList>
    </citation>
    <scope>NUCLEOTIDE SEQUENCE [LARGE SCALE GENOMIC DNA]</scope>
    <source>
        <strain evidence="12 13">CBS 962.96</strain>
    </source>
</reference>
<evidence type="ECO:0000256" key="3">
    <source>
        <dbReference type="ARBA" id="ARBA00007895"/>
    </source>
</evidence>
<keyword evidence="7" id="KW-0653">Protein transport</keyword>
<feature type="compositionally biased region" description="Polar residues" evidence="9">
    <location>
        <begin position="355"/>
        <end position="371"/>
    </location>
</feature>
<dbReference type="InterPro" id="IPR041212">
    <property type="entry name" value="Vta1_C"/>
</dbReference>
<dbReference type="GO" id="GO:0032511">
    <property type="term" value="P:late endosome to vacuole transport via multivesicular body sorting pathway"/>
    <property type="evidence" value="ECO:0007669"/>
    <property type="project" value="InterPro"/>
</dbReference>
<dbReference type="GO" id="GO:0005771">
    <property type="term" value="C:multivesicular body"/>
    <property type="evidence" value="ECO:0007669"/>
    <property type="project" value="TreeGrafter"/>
</dbReference>
<comment type="subcellular location">
    <subcellularLocation>
        <location evidence="2">Cytoplasm</location>
    </subcellularLocation>
    <subcellularLocation>
        <location evidence="1">Endosome membrane</location>
        <topology evidence="1">Peripheral membrane protein</topology>
    </subcellularLocation>
</comment>
<feature type="compositionally biased region" description="Pro residues" evidence="9">
    <location>
        <begin position="234"/>
        <end position="248"/>
    </location>
</feature>
<dbReference type="EMBL" id="ML179037">
    <property type="protein sequence ID" value="THV07522.1"/>
    <property type="molecule type" value="Genomic_DNA"/>
</dbReference>
<evidence type="ECO:0000313" key="12">
    <source>
        <dbReference type="EMBL" id="THV07522.1"/>
    </source>
</evidence>
<accession>A0A4S8MWM0</accession>
<evidence type="ECO:0000256" key="8">
    <source>
        <dbReference type="ARBA" id="ARBA00023136"/>
    </source>
</evidence>
<feature type="domain" description="Vta1/callose synthase N-terminal" evidence="10">
    <location>
        <begin position="16"/>
        <end position="160"/>
    </location>
</feature>
<evidence type="ECO:0000256" key="9">
    <source>
        <dbReference type="SAM" id="MobiDB-lite"/>
    </source>
</evidence>
<keyword evidence="13" id="KW-1185">Reference proteome</keyword>
<dbReference type="OrthoDB" id="391137at2759"/>
<sequence>MASYLGLPPLSPALKSIAPFLQRADELKEKEPIVAYWCLYYAAQNGIALKAKDNVSRSLLLEILGTLEQMKSDIGPNDAIDMEAASAAYVENFAVKVFSIADNEDRSGNSTRSTAKKFLAAANFLEVLKTFPKTDITESVEEKIRYAKWKAADIAKAFREGRKPTPGPAGDELTPQEADLSQVPPPLNFTDSSMTLTASSPPKSGSSSPLNKSPTQGSPTQRSPVTPTLKRTTPSPPVIQDMPPPQLTPPRATLGVDRPFTDPSSPGNWSTVATPGTVTNTGTPTEETDQFGPNSSFLHHNPSSPESPTAGRSKHKKRSGSESSNGSLDSNGIGRRRKDSVSSSPKKVHFVISQPDVSQPSVSGHSRSGSGASLPPSADPFSSAIHAPPPPPIPNSFSNTHPPAPSTLVGSHIPPGSVSVPTPYSRPPDKDVELTPSLVSQAQKHCRYAISSLDYDDATQAKKELRAALALLGASV</sequence>
<dbReference type="Pfam" id="PF18097">
    <property type="entry name" value="Vta1_C"/>
    <property type="match status" value="1"/>
</dbReference>
<keyword evidence="4" id="KW-0813">Transport</keyword>
<keyword evidence="5" id="KW-0963">Cytoplasm</keyword>
<feature type="compositionally biased region" description="Polar residues" evidence="9">
    <location>
        <begin position="215"/>
        <end position="233"/>
    </location>
</feature>
<dbReference type="InterPro" id="IPR023175">
    <property type="entry name" value="Vta1/CALS_N_sf"/>
</dbReference>
<feature type="compositionally biased region" description="Polar residues" evidence="9">
    <location>
        <begin position="189"/>
        <end position="198"/>
    </location>
</feature>
<evidence type="ECO:0000313" key="13">
    <source>
        <dbReference type="Proteomes" id="UP000297245"/>
    </source>
</evidence>
<keyword evidence="6" id="KW-0967">Endosome</keyword>
<dbReference type="Gene3D" id="1.25.40.270">
    <property type="entry name" value="Vacuolar protein sorting-associated protein vta1"/>
    <property type="match status" value="1"/>
</dbReference>